<keyword evidence="1" id="KW-0812">Transmembrane</keyword>
<keyword evidence="1" id="KW-1133">Transmembrane helix</keyword>
<keyword evidence="1" id="KW-0472">Membrane</keyword>
<feature type="transmembrane region" description="Helical" evidence="1">
    <location>
        <begin position="12"/>
        <end position="33"/>
    </location>
</feature>
<protein>
    <submittedName>
        <fullName evidence="2">Uncharacterized protein</fullName>
    </submittedName>
</protein>
<dbReference type="EMBL" id="CP080590">
    <property type="protein sequence ID" value="QYO76579.1"/>
    <property type="molecule type" value="Genomic_DNA"/>
</dbReference>
<name>A0ABX8WET5_9HYPH</name>
<evidence type="ECO:0000313" key="2">
    <source>
        <dbReference type="EMBL" id="QYO76579.1"/>
    </source>
</evidence>
<dbReference type="RefSeq" id="WP_157955922.1">
    <property type="nucleotide sequence ID" value="NZ_CP080590.1"/>
</dbReference>
<organism evidence="2 3">
    <name type="scientific">Devosia salina</name>
    <dbReference type="NCBI Taxonomy" id="2860336"/>
    <lineage>
        <taxon>Bacteria</taxon>
        <taxon>Pseudomonadati</taxon>
        <taxon>Pseudomonadota</taxon>
        <taxon>Alphaproteobacteria</taxon>
        <taxon>Hyphomicrobiales</taxon>
        <taxon>Devosiaceae</taxon>
        <taxon>Devosia</taxon>
    </lineage>
</organism>
<accession>A0ABX8WET5</accession>
<dbReference type="Proteomes" id="UP000825799">
    <property type="component" value="Chromosome"/>
</dbReference>
<proteinExistence type="predicted"/>
<reference evidence="2 3" key="1">
    <citation type="submission" date="2021-08" db="EMBL/GenBank/DDBJ databases">
        <title>Devosia salina sp. nov., isolated from the South China Sea sediment.</title>
        <authorList>
            <person name="Zhou Z."/>
        </authorList>
    </citation>
    <scope>NUCLEOTIDE SEQUENCE [LARGE SCALE GENOMIC DNA]</scope>
    <source>
        <strain evidence="2 3">SCS-3</strain>
    </source>
</reference>
<evidence type="ECO:0000256" key="1">
    <source>
        <dbReference type="SAM" id="Phobius"/>
    </source>
</evidence>
<evidence type="ECO:0000313" key="3">
    <source>
        <dbReference type="Proteomes" id="UP000825799"/>
    </source>
</evidence>
<keyword evidence="3" id="KW-1185">Reference proteome</keyword>
<sequence>MQTKGPLPLRVFQWTLWLLMLGLIVYAFAPGIIDRLAGNHDARIAAPSASVTQEAPE</sequence>
<gene>
    <name evidence="2" type="ORF">K1X15_18630</name>
</gene>